<dbReference type="PROSITE" id="PS51257">
    <property type="entry name" value="PROKAR_LIPOPROTEIN"/>
    <property type="match status" value="1"/>
</dbReference>
<dbReference type="AlphaFoldDB" id="A0A644TFG4"/>
<accession>A0A644TFG4</accession>
<dbReference type="CDD" id="cd07324">
    <property type="entry name" value="M48C_Oma1-like"/>
    <property type="match status" value="1"/>
</dbReference>
<sequence>MRKGKRRSATALSLIALIVTTLLLGSCLSLSQSLELLASDTFSEGFMDRYQEAILRASAKAAAEAAQPLSPREEYYIGRAVAARVFSLYGLYDAPELTDYLNKLGQGLALFSSRPEIYAGYRFAVLDSQEVNAFASPGGHILITRGLLSKVESEDELAAVLAHEIAHVALRHGLVSIQGSRLAQIAAKYALSAGLASGGELASFTEAFGEAISELATVLLISGYSQGFELQADREAKRILFQASYDPCALDRLIAKLPSPDQAPSGFAQTHPKPSFRIEALNDILIAPVRASDLLANPMGPRPGKRYWPNPRPEVEGRDPGPNGRSHARRERFAAIRGQF</sequence>
<proteinExistence type="predicted"/>
<gene>
    <name evidence="9" type="primary">bepA_6</name>
    <name evidence="9" type="ORF">SDC9_10196</name>
</gene>
<protein>
    <submittedName>
        <fullName evidence="9">Beta-barrel assembly-enhancing protease</fullName>
        <ecNumber evidence="9">3.4.-.-</ecNumber>
    </submittedName>
</protein>
<evidence type="ECO:0000313" key="9">
    <source>
        <dbReference type="EMBL" id="MPL64541.1"/>
    </source>
</evidence>
<dbReference type="EMBL" id="VSSQ01000025">
    <property type="protein sequence ID" value="MPL64541.1"/>
    <property type="molecule type" value="Genomic_DNA"/>
</dbReference>
<evidence type="ECO:0000256" key="3">
    <source>
        <dbReference type="ARBA" id="ARBA00022723"/>
    </source>
</evidence>
<comment type="caution">
    <text evidence="9">The sequence shown here is derived from an EMBL/GenBank/DDBJ whole genome shotgun (WGS) entry which is preliminary data.</text>
</comment>
<dbReference type="GO" id="GO:0051603">
    <property type="term" value="P:proteolysis involved in protein catabolic process"/>
    <property type="evidence" value="ECO:0007669"/>
    <property type="project" value="TreeGrafter"/>
</dbReference>
<evidence type="ECO:0000256" key="4">
    <source>
        <dbReference type="ARBA" id="ARBA00022801"/>
    </source>
</evidence>
<dbReference type="PANTHER" id="PTHR22726:SF1">
    <property type="entry name" value="METALLOENDOPEPTIDASE OMA1, MITOCHONDRIAL"/>
    <property type="match status" value="1"/>
</dbReference>
<dbReference type="EC" id="3.4.-.-" evidence="9"/>
<dbReference type="InterPro" id="IPR051156">
    <property type="entry name" value="Mito/Outer_Membr_Metalloprot"/>
</dbReference>
<reference evidence="9" key="1">
    <citation type="submission" date="2019-08" db="EMBL/GenBank/DDBJ databases">
        <authorList>
            <person name="Kucharzyk K."/>
            <person name="Murdoch R.W."/>
            <person name="Higgins S."/>
            <person name="Loffler F."/>
        </authorList>
    </citation>
    <scope>NUCLEOTIDE SEQUENCE</scope>
</reference>
<name>A0A644TFG4_9ZZZZ</name>
<evidence type="ECO:0000256" key="6">
    <source>
        <dbReference type="ARBA" id="ARBA00023049"/>
    </source>
</evidence>
<organism evidence="9">
    <name type="scientific">bioreactor metagenome</name>
    <dbReference type="NCBI Taxonomy" id="1076179"/>
    <lineage>
        <taxon>unclassified sequences</taxon>
        <taxon>metagenomes</taxon>
        <taxon>ecological metagenomes</taxon>
    </lineage>
</organism>
<dbReference type="Gene3D" id="3.30.2010.10">
    <property type="entry name" value="Metalloproteases ('zincins'), catalytic domain"/>
    <property type="match status" value="1"/>
</dbReference>
<feature type="region of interest" description="Disordered" evidence="7">
    <location>
        <begin position="298"/>
        <end position="330"/>
    </location>
</feature>
<dbReference type="Pfam" id="PF01435">
    <property type="entry name" value="Peptidase_M48"/>
    <property type="match status" value="1"/>
</dbReference>
<dbReference type="GO" id="GO:0046872">
    <property type="term" value="F:metal ion binding"/>
    <property type="evidence" value="ECO:0007669"/>
    <property type="project" value="UniProtKB-KW"/>
</dbReference>
<evidence type="ECO:0000256" key="2">
    <source>
        <dbReference type="ARBA" id="ARBA00022670"/>
    </source>
</evidence>
<dbReference type="GO" id="GO:0004222">
    <property type="term" value="F:metalloendopeptidase activity"/>
    <property type="evidence" value="ECO:0007669"/>
    <property type="project" value="InterPro"/>
</dbReference>
<keyword evidence="2 9" id="KW-0645">Protease</keyword>
<dbReference type="PANTHER" id="PTHR22726">
    <property type="entry name" value="METALLOENDOPEPTIDASE OMA1"/>
    <property type="match status" value="1"/>
</dbReference>
<keyword evidence="3" id="KW-0479">Metal-binding</keyword>
<evidence type="ECO:0000259" key="8">
    <source>
        <dbReference type="Pfam" id="PF01435"/>
    </source>
</evidence>
<keyword evidence="4 9" id="KW-0378">Hydrolase</keyword>
<comment type="cofactor">
    <cofactor evidence="1">
        <name>Zn(2+)</name>
        <dbReference type="ChEBI" id="CHEBI:29105"/>
    </cofactor>
</comment>
<keyword evidence="5" id="KW-0862">Zinc</keyword>
<evidence type="ECO:0000256" key="7">
    <source>
        <dbReference type="SAM" id="MobiDB-lite"/>
    </source>
</evidence>
<dbReference type="InterPro" id="IPR001915">
    <property type="entry name" value="Peptidase_M48"/>
</dbReference>
<dbReference type="GO" id="GO:0016020">
    <property type="term" value="C:membrane"/>
    <property type="evidence" value="ECO:0007669"/>
    <property type="project" value="TreeGrafter"/>
</dbReference>
<keyword evidence="6" id="KW-0482">Metalloprotease</keyword>
<feature type="domain" description="Peptidase M48" evidence="8">
    <location>
        <begin position="99"/>
        <end position="283"/>
    </location>
</feature>
<evidence type="ECO:0000256" key="5">
    <source>
        <dbReference type="ARBA" id="ARBA00022833"/>
    </source>
</evidence>
<evidence type="ECO:0000256" key="1">
    <source>
        <dbReference type="ARBA" id="ARBA00001947"/>
    </source>
</evidence>